<dbReference type="EMBL" id="JYNY01000349">
    <property type="protein sequence ID" value="KJJ84470.1"/>
    <property type="molecule type" value="Genomic_DNA"/>
</dbReference>
<name>A0A0F0CSP2_9BACT</name>
<accession>A0A0F0CSP2</accession>
<keyword evidence="2" id="KW-1185">Reference proteome</keyword>
<evidence type="ECO:0000313" key="2">
    <source>
        <dbReference type="Proteomes" id="UP000033428"/>
    </source>
</evidence>
<proteinExistence type="predicted"/>
<protein>
    <submittedName>
        <fullName evidence="1">Uncharacterized protein</fullName>
    </submittedName>
</protein>
<comment type="caution">
    <text evidence="1">The sequence shown here is derived from an EMBL/GenBank/DDBJ whole genome shotgun (WGS) entry which is preliminary data.</text>
</comment>
<dbReference type="Proteomes" id="UP000033428">
    <property type="component" value="Unassembled WGS sequence"/>
</dbReference>
<dbReference type="AlphaFoldDB" id="A0A0F0CSP2"/>
<sequence>MIVFRSLLVLVLVIKVRRIPLLTGFAIELIVSDELHIRLRALPLFYLFLTSLTPLLP</sequence>
<reference evidence="1 2" key="1">
    <citation type="submission" date="2015-02" db="EMBL/GenBank/DDBJ databases">
        <title>Single-cell genomics of uncultivated deep-branching MTB reveals a conserved set of magnetosome genes.</title>
        <authorList>
            <person name="Kolinko S."/>
            <person name="Richter M."/>
            <person name="Glockner F.O."/>
            <person name="Brachmann A."/>
            <person name="Schuler D."/>
        </authorList>
    </citation>
    <scope>NUCLEOTIDE SEQUENCE [LARGE SCALE GENOMIC DNA]</scope>
    <source>
        <strain evidence="1">SKK-01</strain>
    </source>
</reference>
<evidence type="ECO:0000313" key="1">
    <source>
        <dbReference type="EMBL" id="KJJ84470.1"/>
    </source>
</evidence>
<gene>
    <name evidence="1" type="ORF">OMAG_001662</name>
</gene>
<organism evidence="1 2">
    <name type="scientific">Candidatus Omnitrophus magneticus</name>
    <dbReference type="NCBI Taxonomy" id="1609969"/>
    <lineage>
        <taxon>Bacteria</taxon>
        <taxon>Pseudomonadati</taxon>
        <taxon>Candidatus Omnitrophota</taxon>
        <taxon>Candidatus Omnitrophus</taxon>
    </lineage>
</organism>